<dbReference type="Proteomes" id="UP001163321">
    <property type="component" value="Chromosome 3"/>
</dbReference>
<evidence type="ECO:0000313" key="2">
    <source>
        <dbReference type="Proteomes" id="UP001163321"/>
    </source>
</evidence>
<name>A0ACC0W8E7_9STRA</name>
<organism evidence="1 2">
    <name type="scientific">Peronosclerospora sorghi</name>
    <dbReference type="NCBI Taxonomy" id="230839"/>
    <lineage>
        <taxon>Eukaryota</taxon>
        <taxon>Sar</taxon>
        <taxon>Stramenopiles</taxon>
        <taxon>Oomycota</taxon>
        <taxon>Peronosporomycetes</taxon>
        <taxon>Peronosporales</taxon>
        <taxon>Peronosporaceae</taxon>
        <taxon>Peronosclerospora</taxon>
    </lineage>
</organism>
<dbReference type="EMBL" id="CM047582">
    <property type="protein sequence ID" value="KAI9914925.1"/>
    <property type="molecule type" value="Genomic_DNA"/>
</dbReference>
<comment type="caution">
    <text evidence="1">The sequence shown here is derived from an EMBL/GenBank/DDBJ whole genome shotgun (WGS) entry which is preliminary data.</text>
</comment>
<gene>
    <name evidence="1" type="ORF">PsorP6_007962</name>
</gene>
<sequence length="837" mass="96201">MHHEVFVALLGHTGDVIERRVDGFFVRPDASFLSHAQCHVLNRVVRLGYEYVHLKEFVQQAPTLASSYVHALAHGVDKVLHRYVEAIVHLEAKTVRARSVLPLSSLMYELDEFLEVLPQVTHLIDQVTTHLSNATSPCPGVHLLSLVHQATNSGFPRVRTIMHELLYCCHRVLYHQMLAWMLHGDLVDPYKEFFIKQVSPEPRGRDETNLLWHDHFHVDMQAVPLDYFPLAVADHIFVIGKSVHLLTHTNHFSPRDVQELVEIMSTLAQRPVFDAVAVAVQVENVRRHVARKLHAHVVVQADFVGYLRAFKNFFLLARGDVFQTLIERTVDHMQRPPTLQSQEDVTNRIWHDIVRTLVPAHDRWRDDFYLELPLQTFRRPTFASTNGFVLCQASRSEQGTFLVSTSQAASSTVWWQHVQIGDTCFSSDFSLEWEQRAFRTGSHRVALLLQSEPSCFRAANFVDGSFQLDQPAHYVGMELVIEHVPSTANQVRVMAHVLPACVRESDHVQWVEVSMKETRCTSRCLMVRILYARQAVSSTETKHVTYKKRMLVMVNDVVVFETSMDLSQVLHLHASGGEWLLGLAFTSFVRLASWTLGKYKSCRRDTQCIEFPDEQRVRARELWSALSLRTTVRGPLQWLVTPDVLRVYGRLFRFGLELKRVACGLDRAWQCPALRSKARANTWSVTAGALLNRMSVVVRTVTLYFHVVVMDCTYEQCLTELEHVKEWERAKRVHETCVARMATQCFVHTRTLSSALDDVVKCCWDFTEWVQALPRTHEDEGMRGLTTIRDAFQARFECLVRHLEYAEARELLVLFATDGSVATERACRQARSRPLHY</sequence>
<reference evidence="1 2" key="1">
    <citation type="journal article" date="2022" name="bioRxiv">
        <title>The genome of the oomycete Peronosclerospora sorghi, a cosmopolitan pathogen of maize and sorghum, is inflated with dispersed pseudogenes.</title>
        <authorList>
            <person name="Fletcher K."/>
            <person name="Martin F."/>
            <person name="Isakeit T."/>
            <person name="Cavanaugh K."/>
            <person name="Magill C."/>
            <person name="Michelmore R."/>
        </authorList>
    </citation>
    <scope>NUCLEOTIDE SEQUENCE [LARGE SCALE GENOMIC DNA]</scope>
    <source>
        <strain evidence="1">P6</strain>
    </source>
</reference>
<accession>A0ACC0W8E7</accession>
<proteinExistence type="predicted"/>
<protein>
    <submittedName>
        <fullName evidence="1">Uncharacterized protein</fullName>
    </submittedName>
</protein>
<keyword evidence="2" id="KW-1185">Reference proteome</keyword>
<evidence type="ECO:0000313" key="1">
    <source>
        <dbReference type="EMBL" id="KAI9914925.1"/>
    </source>
</evidence>